<feature type="domain" description="Serine aminopeptidase S33" evidence="1">
    <location>
        <begin position="38"/>
        <end position="170"/>
    </location>
</feature>
<gene>
    <name evidence="2" type="ORF">GON03_11500</name>
</gene>
<evidence type="ECO:0000313" key="3">
    <source>
        <dbReference type="Proteomes" id="UP000473525"/>
    </source>
</evidence>
<organism evidence="2 3">
    <name type="scientific">Nocardioides agri</name>
    <dbReference type="NCBI Taxonomy" id="2682843"/>
    <lineage>
        <taxon>Bacteria</taxon>
        <taxon>Bacillati</taxon>
        <taxon>Actinomycetota</taxon>
        <taxon>Actinomycetes</taxon>
        <taxon>Propionibacteriales</taxon>
        <taxon>Nocardioidaceae</taxon>
        <taxon>Nocardioides</taxon>
    </lineage>
</organism>
<dbReference type="InterPro" id="IPR022742">
    <property type="entry name" value="Hydrolase_4"/>
</dbReference>
<proteinExistence type="predicted"/>
<protein>
    <submittedName>
        <fullName evidence="2">Alpha/beta fold hydrolase</fullName>
    </submittedName>
</protein>
<name>A0A6L6XR68_9ACTN</name>
<accession>A0A6L6XR68</accession>
<evidence type="ECO:0000313" key="2">
    <source>
        <dbReference type="EMBL" id="MVQ49809.1"/>
    </source>
</evidence>
<keyword evidence="3" id="KW-1185">Reference proteome</keyword>
<dbReference type="InterPro" id="IPR029058">
    <property type="entry name" value="AB_hydrolase_fold"/>
</dbReference>
<dbReference type="Proteomes" id="UP000473525">
    <property type="component" value="Unassembled WGS sequence"/>
</dbReference>
<sequence length="278" mass="29273">MRSPSTRVLLDPERRSYWDADEPRPIRVHEWPHAPGDPLVVLSHGTGGSAGAMAWLAEPLSDAGFRVVALDHHGNDAHGGYHPAGFLFGWERPRDLTVVLDALEREGPLGPVGAAGFSYGGYTVAALAGARLDPVVVGAVVGGAVPAPDIPEFPDVFERLRQEVSPDAVAAAVARSGADLSDDRVRAAFLVAPGLGGLVDPGSLRGVSVPVEIRWASADRINPFDADARPYLEGIPGAAGREVGPAGHEDFIPPLRPEAPVRREVAADAVAFFRQHLG</sequence>
<dbReference type="AlphaFoldDB" id="A0A6L6XR68"/>
<dbReference type="RefSeq" id="WP_157342644.1">
    <property type="nucleotide sequence ID" value="NZ_WSEK01000004.1"/>
</dbReference>
<dbReference type="GO" id="GO:0016787">
    <property type="term" value="F:hydrolase activity"/>
    <property type="evidence" value="ECO:0007669"/>
    <property type="project" value="UniProtKB-KW"/>
</dbReference>
<keyword evidence="2" id="KW-0378">Hydrolase</keyword>
<reference evidence="2 3" key="1">
    <citation type="submission" date="2019-12" db="EMBL/GenBank/DDBJ databases">
        <authorList>
            <person name="Huq M.A."/>
        </authorList>
    </citation>
    <scope>NUCLEOTIDE SEQUENCE [LARGE SCALE GENOMIC DNA]</scope>
    <source>
        <strain evidence="2 3">MAH-18</strain>
    </source>
</reference>
<dbReference type="SUPFAM" id="SSF53474">
    <property type="entry name" value="alpha/beta-Hydrolases"/>
    <property type="match status" value="1"/>
</dbReference>
<dbReference type="Gene3D" id="3.40.50.1820">
    <property type="entry name" value="alpha/beta hydrolase"/>
    <property type="match status" value="2"/>
</dbReference>
<dbReference type="Pfam" id="PF12146">
    <property type="entry name" value="Hydrolase_4"/>
    <property type="match status" value="1"/>
</dbReference>
<evidence type="ECO:0000259" key="1">
    <source>
        <dbReference type="Pfam" id="PF12146"/>
    </source>
</evidence>
<comment type="caution">
    <text evidence="2">The sequence shown here is derived from an EMBL/GenBank/DDBJ whole genome shotgun (WGS) entry which is preliminary data.</text>
</comment>
<dbReference type="EMBL" id="WSEK01000004">
    <property type="protein sequence ID" value="MVQ49809.1"/>
    <property type="molecule type" value="Genomic_DNA"/>
</dbReference>